<dbReference type="EMBL" id="JARFVA010000001">
    <property type="protein sequence ID" value="MDF0706647.1"/>
    <property type="molecule type" value="Genomic_DNA"/>
</dbReference>
<evidence type="ECO:0008006" key="3">
    <source>
        <dbReference type="Google" id="ProtNLM"/>
    </source>
</evidence>
<comment type="caution">
    <text evidence="1">The sequence shown here is derived from an EMBL/GenBank/DDBJ whole genome shotgun (WGS) entry which is preliminary data.</text>
</comment>
<accession>A0ABT5XLF2</accession>
<name>A0ABT5XLF2_9FLAO</name>
<organism evidence="1 2">
    <name type="scientific">Flagellimonas okinawensis</name>
    <dbReference type="NCBI Taxonomy" id="3031324"/>
    <lineage>
        <taxon>Bacteria</taxon>
        <taxon>Pseudomonadati</taxon>
        <taxon>Bacteroidota</taxon>
        <taxon>Flavobacteriia</taxon>
        <taxon>Flavobacteriales</taxon>
        <taxon>Flavobacteriaceae</taxon>
        <taxon>Flagellimonas</taxon>
    </lineage>
</organism>
<evidence type="ECO:0000313" key="2">
    <source>
        <dbReference type="Proteomes" id="UP001217083"/>
    </source>
</evidence>
<gene>
    <name evidence="1" type="ORF">PY091_05425</name>
</gene>
<dbReference type="RefSeq" id="WP_275648677.1">
    <property type="nucleotide sequence ID" value="NZ_JARFVA010000001.1"/>
</dbReference>
<proteinExistence type="predicted"/>
<sequence>MTVKLSEIFIKKSSTSTYSKDELSSLDIKKEFIKRLSKYYDIPYKAEGSKENNLCYANSGPVRFVYRSTFSKKDIKAHLFTSLNKDTFHLDTTKVTFY</sequence>
<protein>
    <recommendedName>
        <fullName evidence="3">DUF4783 domain-containing protein</fullName>
    </recommendedName>
</protein>
<keyword evidence="2" id="KW-1185">Reference proteome</keyword>
<evidence type="ECO:0000313" key="1">
    <source>
        <dbReference type="EMBL" id="MDF0706647.1"/>
    </source>
</evidence>
<reference evidence="1 2" key="1">
    <citation type="submission" date="2023-03" db="EMBL/GenBank/DDBJ databases">
        <title>Muricauda XX sp. nov. and Muricauda XXX sp. nov., two novel species isolated from Okinawa Trough.</title>
        <authorList>
            <person name="Cao W."/>
            <person name="Deng X."/>
        </authorList>
    </citation>
    <scope>NUCLEOTIDE SEQUENCE [LARGE SCALE GENOMIC DNA]</scope>
    <source>
        <strain evidence="1 2">81s02</strain>
    </source>
</reference>
<dbReference type="Proteomes" id="UP001217083">
    <property type="component" value="Unassembled WGS sequence"/>
</dbReference>